<dbReference type="SUPFAM" id="SSF51182">
    <property type="entry name" value="RmlC-like cupins"/>
    <property type="match status" value="1"/>
</dbReference>
<keyword evidence="3" id="KW-1185">Reference proteome</keyword>
<dbReference type="InterPro" id="IPR046058">
    <property type="entry name" value="WbuC_cupin"/>
</dbReference>
<dbReference type="STRING" id="335992.SAR11_0523"/>
<dbReference type="Pfam" id="PF19480">
    <property type="entry name" value="DUF6016"/>
    <property type="match status" value="1"/>
</dbReference>
<sequence length="177" mass="20753">MKIIINKKKISNYTERVFSDIFVLKSKYIKILKTKADKSNNKSYRILFHKNNSHLTHEMMICFKKNAVVPVHKHPGKRSESYHIVEGSMDVYFFKDNGKPIGYISLSKKNNQIFYRLSSSKFHLLVPTSEYLIYHETVTGPFLSKADIIYPKWSANFNEISKINSFIKKNKNVIKKL</sequence>
<dbReference type="RefSeq" id="WP_011281773.1">
    <property type="nucleotide sequence ID" value="NC_007205.1"/>
</dbReference>
<dbReference type="GeneID" id="66295028"/>
<feature type="domain" description="Cupin fold metalloprotein WbuC cupin" evidence="1">
    <location>
        <begin position="26"/>
        <end position="100"/>
    </location>
</feature>
<dbReference type="HOGENOM" id="CLU_121835_1_0_5"/>
<dbReference type="NCBIfam" id="TIGR04366">
    <property type="entry name" value="cupin_WbuC"/>
    <property type="match status" value="1"/>
</dbReference>
<gene>
    <name evidence="2" type="ordered locus">SAR11_0523</name>
</gene>
<dbReference type="InterPro" id="IPR027565">
    <property type="entry name" value="Cupin_WbuC"/>
</dbReference>
<organism evidence="2 3">
    <name type="scientific">Pelagibacter ubique (strain HTCC1062)</name>
    <dbReference type="NCBI Taxonomy" id="335992"/>
    <lineage>
        <taxon>Bacteria</taxon>
        <taxon>Pseudomonadati</taxon>
        <taxon>Pseudomonadota</taxon>
        <taxon>Alphaproteobacteria</taxon>
        <taxon>Candidatus Pelagibacterales</taxon>
        <taxon>Candidatus Pelagibacteraceae</taxon>
        <taxon>Candidatus Pelagibacter</taxon>
    </lineage>
</organism>
<dbReference type="Gene3D" id="2.60.120.10">
    <property type="entry name" value="Jelly Rolls"/>
    <property type="match status" value="1"/>
</dbReference>
<dbReference type="KEGG" id="pub:SAR11_0523"/>
<dbReference type="EC" id="5.3.1.9" evidence="2"/>
<dbReference type="InterPro" id="IPR014710">
    <property type="entry name" value="RmlC-like_jellyroll"/>
</dbReference>
<dbReference type="Proteomes" id="UP000002528">
    <property type="component" value="Chromosome"/>
</dbReference>
<keyword evidence="2" id="KW-0413">Isomerase</keyword>
<evidence type="ECO:0000313" key="2">
    <source>
        <dbReference type="EMBL" id="AAZ21344.1"/>
    </source>
</evidence>
<dbReference type="EMBL" id="CP000084">
    <property type="protein sequence ID" value="AAZ21344.1"/>
    <property type="molecule type" value="Genomic_DNA"/>
</dbReference>
<dbReference type="OrthoDB" id="7345979at2"/>
<evidence type="ECO:0000313" key="3">
    <source>
        <dbReference type="Proteomes" id="UP000002528"/>
    </source>
</evidence>
<dbReference type="AlphaFoldDB" id="Q4FN95"/>
<evidence type="ECO:0000259" key="1">
    <source>
        <dbReference type="Pfam" id="PF19480"/>
    </source>
</evidence>
<reference evidence="2 3" key="1">
    <citation type="journal article" date="2005" name="Science">
        <title>Genome streamlining in a cosmopolitan oceanic bacterium.</title>
        <authorList>
            <person name="Giovannoni S.J."/>
            <person name="Tripp H.J."/>
            <person name="Givan S."/>
            <person name="Podar M."/>
            <person name="Vergin K.L."/>
            <person name="Baptista D."/>
            <person name="Bibbs L."/>
            <person name="Eads J."/>
            <person name="Richardson T.H."/>
            <person name="Noordewier M."/>
            <person name="Rappe M.S."/>
            <person name="Short J.M."/>
            <person name="Carrington J.C."/>
            <person name="Mathur E.J."/>
        </authorList>
    </citation>
    <scope>NUCLEOTIDE SEQUENCE [LARGE SCALE GENOMIC DNA]</scope>
    <source>
        <strain evidence="2 3">HTCC1062</strain>
    </source>
</reference>
<dbReference type="eggNOG" id="COG0662">
    <property type="taxonomic scope" value="Bacteria"/>
</dbReference>
<protein>
    <submittedName>
        <fullName evidence="2">Glucose-6-phosphate isomerase-like protein</fullName>
        <ecNumber evidence="2">5.3.1.9</ecNumber>
    </submittedName>
</protein>
<accession>Q4FN95</accession>
<dbReference type="InterPro" id="IPR011051">
    <property type="entry name" value="RmlC_Cupin_sf"/>
</dbReference>
<dbReference type="GO" id="GO:0004347">
    <property type="term" value="F:glucose-6-phosphate isomerase activity"/>
    <property type="evidence" value="ECO:0007669"/>
    <property type="project" value="UniProtKB-EC"/>
</dbReference>
<proteinExistence type="predicted"/>
<name>Q4FN95_PELUB</name>